<feature type="non-terminal residue" evidence="1">
    <location>
        <position position="100"/>
    </location>
</feature>
<proteinExistence type="predicted"/>
<evidence type="ECO:0000313" key="1">
    <source>
        <dbReference type="EMBL" id="CAH2047310.1"/>
    </source>
</evidence>
<accession>A0ABN8I2L9</accession>
<sequence>MDPTRAIIEDIPMAALRTTVGNISEQYKYTTMNTMKVKNTPKQPNTMEYVPSGTKAMKIRHKLLAKLEATTKVLRFKNFMSGIETKQEHKDTLPLATTFV</sequence>
<protein>
    <submittedName>
        <fullName evidence="1">Uncharacterized protein</fullName>
    </submittedName>
</protein>
<reference evidence="1" key="1">
    <citation type="submission" date="2022-03" db="EMBL/GenBank/DDBJ databases">
        <authorList>
            <person name="Martin H S."/>
        </authorList>
    </citation>
    <scope>NUCLEOTIDE SEQUENCE</scope>
</reference>
<evidence type="ECO:0000313" key="2">
    <source>
        <dbReference type="Proteomes" id="UP000837857"/>
    </source>
</evidence>
<dbReference type="EMBL" id="OW152829">
    <property type="protein sequence ID" value="CAH2047310.1"/>
    <property type="molecule type" value="Genomic_DNA"/>
</dbReference>
<keyword evidence="2" id="KW-1185">Reference proteome</keyword>
<gene>
    <name evidence="1" type="ORF">IPOD504_LOCUS5716</name>
</gene>
<dbReference type="Proteomes" id="UP000837857">
    <property type="component" value="Chromosome 17"/>
</dbReference>
<organism evidence="1 2">
    <name type="scientific">Iphiclides podalirius</name>
    <name type="common">scarce swallowtail</name>
    <dbReference type="NCBI Taxonomy" id="110791"/>
    <lineage>
        <taxon>Eukaryota</taxon>
        <taxon>Metazoa</taxon>
        <taxon>Ecdysozoa</taxon>
        <taxon>Arthropoda</taxon>
        <taxon>Hexapoda</taxon>
        <taxon>Insecta</taxon>
        <taxon>Pterygota</taxon>
        <taxon>Neoptera</taxon>
        <taxon>Endopterygota</taxon>
        <taxon>Lepidoptera</taxon>
        <taxon>Glossata</taxon>
        <taxon>Ditrysia</taxon>
        <taxon>Papilionoidea</taxon>
        <taxon>Papilionidae</taxon>
        <taxon>Papilioninae</taxon>
        <taxon>Iphiclides</taxon>
    </lineage>
</organism>
<name>A0ABN8I2L9_9NEOP</name>